<dbReference type="EMBL" id="JAWRVE010000263">
    <property type="protein sequence ID" value="KAL1846588.1"/>
    <property type="molecule type" value="Genomic_DNA"/>
</dbReference>
<accession>A0ABR3VW54</accession>
<dbReference type="Proteomes" id="UP001583177">
    <property type="component" value="Unassembled WGS sequence"/>
</dbReference>
<name>A0ABR3VW54_9PEZI</name>
<evidence type="ECO:0008006" key="3">
    <source>
        <dbReference type="Google" id="ProtNLM"/>
    </source>
</evidence>
<keyword evidence="2" id="KW-1185">Reference proteome</keyword>
<protein>
    <recommendedName>
        <fullName evidence="3">Nuclear distribution protein</fullName>
    </recommendedName>
</protein>
<comment type="caution">
    <text evidence="1">The sequence shown here is derived from an EMBL/GenBank/DDBJ whole genome shotgun (WGS) entry which is preliminary data.</text>
</comment>
<organism evidence="1 2">
    <name type="scientific">Diaporthe australafricana</name>
    <dbReference type="NCBI Taxonomy" id="127596"/>
    <lineage>
        <taxon>Eukaryota</taxon>
        <taxon>Fungi</taxon>
        <taxon>Dikarya</taxon>
        <taxon>Ascomycota</taxon>
        <taxon>Pezizomycotina</taxon>
        <taxon>Sordariomycetes</taxon>
        <taxon>Sordariomycetidae</taxon>
        <taxon>Diaporthales</taxon>
        <taxon>Diaporthaceae</taxon>
        <taxon>Diaporthe</taxon>
    </lineage>
</organism>
<evidence type="ECO:0000313" key="1">
    <source>
        <dbReference type="EMBL" id="KAL1846588.1"/>
    </source>
</evidence>
<reference evidence="1 2" key="1">
    <citation type="journal article" date="2024" name="IMA Fungus">
        <title>IMA Genome - F19 : A genome assembly and annotation guide to empower mycologists, including annotated draft genome sequences of Ceratocystis pirilliformis, Diaporthe australafricana, Fusarium ophioides, Paecilomyces lecythidis, and Sporothrix stenoceras.</title>
        <authorList>
            <person name="Aylward J."/>
            <person name="Wilson A.M."/>
            <person name="Visagie C.M."/>
            <person name="Spraker J."/>
            <person name="Barnes I."/>
            <person name="Buitendag C."/>
            <person name="Ceriani C."/>
            <person name="Del Mar Angel L."/>
            <person name="du Plessis D."/>
            <person name="Fuchs T."/>
            <person name="Gasser K."/>
            <person name="Kramer D."/>
            <person name="Li W."/>
            <person name="Munsamy K."/>
            <person name="Piso A."/>
            <person name="Price J.L."/>
            <person name="Sonnekus B."/>
            <person name="Thomas C."/>
            <person name="van der Nest A."/>
            <person name="van Dijk A."/>
            <person name="van Heerden A."/>
            <person name="van Vuuren N."/>
            <person name="Yilmaz N."/>
            <person name="Duong T.A."/>
            <person name="van der Merwe N.A."/>
            <person name="Wingfield M.J."/>
            <person name="Wingfield B.D."/>
        </authorList>
    </citation>
    <scope>NUCLEOTIDE SEQUENCE [LARGE SCALE GENOMIC DNA]</scope>
    <source>
        <strain evidence="1 2">CMW 18300</strain>
    </source>
</reference>
<evidence type="ECO:0000313" key="2">
    <source>
        <dbReference type="Proteomes" id="UP001583177"/>
    </source>
</evidence>
<proteinExistence type="predicted"/>
<sequence>MNDPTFVYTARDRDRVYGATGTPGSAPTTMEEQSLDRTTLATISLLEARLLRIEQILHGSTSVPAPRPAGDPALESLANLERRFATIISRFRVYADILKLYRTHPTFFQSPTPDDPAPSQLDIAALRATVLSFASSFPSSVSALTAVTSDTPVPEPKLSADLVALLPRMKGVEATQLAQEAEIGELRARSERVVRKWYEERVVGYGSFVADVEGRVESVERKLRRAEALRDKEGEVV</sequence>
<gene>
    <name evidence="1" type="ORF">Daus18300_014206</name>
</gene>